<proteinExistence type="inferred from homology"/>
<keyword evidence="1" id="KW-1003">Cell membrane</keyword>
<evidence type="ECO:0000256" key="8">
    <source>
        <dbReference type="ARBA" id="ARBA00023209"/>
    </source>
</evidence>
<dbReference type="EMBL" id="UINC01002343">
    <property type="protein sequence ID" value="SUZ95658.1"/>
    <property type="molecule type" value="Genomic_DNA"/>
</dbReference>
<dbReference type="NCBIfam" id="TIGR00023">
    <property type="entry name" value="glycerol-3-phosphate 1-O-acyltransferase PlsY"/>
    <property type="match status" value="1"/>
</dbReference>
<feature type="transmembrane region" description="Helical" evidence="10">
    <location>
        <begin position="144"/>
        <end position="166"/>
    </location>
</feature>
<evidence type="ECO:0000313" key="11">
    <source>
        <dbReference type="EMBL" id="SUZ95658.1"/>
    </source>
</evidence>
<evidence type="ECO:0000256" key="7">
    <source>
        <dbReference type="ARBA" id="ARBA00023136"/>
    </source>
</evidence>
<feature type="transmembrane region" description="Helical" evidence="10">
    <location>
        <begin position="47"/>
        <end position="66"/>
    </location>
</feature>
<feature type="transmembrane region" description="Helical" evidence="10">
    <location>
        <begin position="116"/>
        <end position="138"/>
    </location>
</feature>
<evidence type="ECO:0000256" key="3">
    <source>
        <dbReference type="ARBA" id="ARBA00022679"/>
    </source>
</evidence>
<evidence type="ECO:0000256" key="4">
    <source>
        <dbReference type="ARBA" id="ARBA00022692"/>
    </source>
</evidence>
<protein>
    <submittedName>
        <fullName evidence="11">Uncharacterized protein</fullName>
    </submittedName>
</protein>
<keyword evidence="6" id="KW-0443">Lipid metabolism</keyword>
<gene>
    <name evidence="11" type="ORF">METZ01_LOCUS48512</name>
</gene>
<dbReference type="PANTHER" id="PTHR30309:SF0">
    <property type="entry name" value="GLYCEROL-3-PHOSPHATE ACYLTRANSFERASE-RELATED"/>
    <property type="match status" value="1"/>
</dbReference>
<dbReference type="GO" id="GO:0008654">
    <property type="term" value="P:phospholipid biosynthetic process"/>
    <property type="evidence" value="ECO:0007669"/>
    <property type="project" value="UniProtKB-KW"/>
</dbReference>
<evidence type="ECO:0000256" key="2">
    <source>
        <dbReference type="ARBA" id="ARBA00022516"/>
    </source>
</evidence>
<accession>A0A381RXB2</accession>
<dbReference type="HAMAP" id="MF_01043">
    <property type="entry name" value="PlsY"/>
    <property type="match status" value="1"/>
</dbReference>
<feature type="transmembrane region" description="Helical" evidence="10">
    <location>
        <begin position="86"/>
        <end position="104"/>
    </location>
</feature>
<dbReference type="SMART" id="SM01207">
    <property type="entry name" value="G3P_acyltransf"/>
    <property type="match status" value="1"/>
</dbReference>
<keyword evidence="2" id="KW-0444">Lipid biosynthesis</keyword>
<dbReference type="Pfam" id="PF02660">
    <property type="entry name" value="G3P_acyltransf"/>
    <property type="match status" value="1"/>
</dbReference>
<evidence type="ECO:0000256" key="5">
    <source>
        <dbReference type="ARBA" id="ARBA00022989"/>
    </source>
</evidence>
<evidence type="ECO:0000256" key="1">
    <source>
        <dbReference type="ARBA" id="ARBA00022475"/>
    </source>
</evidence>
<dbReference type="GO" id="GO:0005886">
    <property type="term" value="C:plasma membrane"/>
    <property type="evidence" value="ECO:0007669"/>
    <property type="project" value="InterPro"/>
</dbReference>
<reference evidence="11" key="1">
    <citation type="submission" date="2018-05" db="EMBL/GenBank/DDBJ databases">
        <authorList>
            <person name="Lanie J.A."/>
            <person name="Ng W.-L."/>
            <person name="Kazmierczak K.M."/>
            <person name="Andrzejewski T.M."/>
            <person name="Davidsen T.M."/>
            <person name="Wayne K.J."/>
            <person name="Tettelin H."/>
            <person name="Glass J.I."/>
            <person name="Rusch D."/>
            <person name="Podicherti R."/>
            <person name="Tsui H.-C.T."/>
            <person name="Winkler M.E."/>
        </authorList>
    </citation>
    <scope>NUCLEOTIDE SEQUENCE</scope>
</reference>
<keyword evidence="8" id="KW-0594">Phospholipid biosynthesis</keyword>
<keyword evidence="7 10" id="KW-0472">Membrane</keyword>
<dbReference type="InterPro" id="IPR003811">
    <property type="entry name" value="G3P_acylTferase_PlsY"/>
</dbReference>
<evidence type="ECO:0000256" key="9">
    <source>
        <dbReference type="ARBA" id="ARBA00023264"/>
    </source>
</evidence>
<keyword evidence="9" id="KW-1208">Phospholipid metabolism</keyword>
<keyword evidence="5 10" id="KW-1133">Transmembrane helix</keyword>
<evidence type="ECO:0000256" key="6">
    <source>
        <dbReference type="ARBA" id="ARBA00023098"/>
    </source>
</evidence>
<name>A0A381RXB2_9ZZZZ</name>
<keyword evidence="3" id="KW-0808">Transferase</keyword>
<dbReference type="AlphaFoldDB" id="A0A381RXB2"/>
<dbReference type="GO" id="GO:0043772">
    <property type="term" value="F:acyl-phosphate glycerol-3-phosphate acyltransferase activity"/>
    <property type="evidence" value="ECO:0007669"/>
    <property type="project" value="InterPro"/>
</dbReference>
<evidence type="ECO:0000256" key="10">
    <source>
        <dbReference type="SAM" id="Phobius"/>
    </source>
</evidence>
<sequence>MEVVTLLILSYLTGSIPTSIIVSRIAKNIDIREHGSGNAGATNVYRILGWKYALIVLSLDIFKAWLPTAIYATKIFLSISIPDIGFIQILCGFSAVLGHTYPIFARFKGGKGVGSLIGVLLALFPFAFPLCLIVAIFVVVTTGYVSLGSIFAAISLPIIILILPGLGIITPNLSLVIFSLLVPWFVIYTHRSNISRIRNGTENRFDKALIIKKRK</sequence>
<keyword evidence="4 10" id="KW-0812">Transmembrane</keyword>
<feature type="transmembrane region" description="Helical" evidence="10">
    <location>
        <begin position="6"/>
        <end position="26"/>
    </location>
</feature>
<dbReference type="PANTHER" id="PTHR30309">
    <property type="entry name" value="INNER MEMBRANE PROTEIN YGIH"/>
    <property type="match status" value="1"/>
</dbReference>
<organism evidence="11">
    <name type="scientific">marine metagenome</name>
    <dbReference type="NCBI Taxonomy" id="408172"/>
    <lineage>
        <taxon>unclassified sequences</taxon>
        <taxon>metagenomes</taxon>
        <taxon>ecological metagenomes</taxon>
    </lineage>
</organism>